<reference evidence="1 2" key="1">
    <citation type="submission" date="2023-09" db="EMBL/GenBank/DDBJ databases">
        <title>Thioclava shenzhenensis sp. nov., a multidrug resistant bacteria-antagonizing species isolated from coastal seawater.</title>
        <authorList>
            <person name="Long M."/>
        </authorList>
    </citation>
    <scope>NUCLEOTIDE SEQUENCE [LARGE SCALE GENOMIC DNA]</scope>
    <source>
        <strain evidence="1 2">FTW29</strain>
    </source>
</reference>
<dbReference type="Proteomes" id="UP001623290">
    <property type="component" value="Chromosome"/>
</dbReference>
<proteinExistence type="predicted"/>
<dbReference type="Gene3D" id="3.40.50.1820">
    <property type="entry name" value="alpha/beta hydrolase"/>
    <property type="match status" value="1"/>
</dbReference>
<accession>A0ABZ1DWZ0</accession>
<dbReference type="RefSeq" id="WP_339107096.1">
    <property type="nucleotide sequence ID" value="NZ_CP135443.1"/>
</dbReference>
<organism evidence="1 2">
    <name type="scientific">Thioclava litoralis</name>
    <dbReference type="NCBI Taxonomy" id="3076557"/>
    <lineage>
        <taxon>Bacteria</taxon>
        <taxon>Pseudomonadati</taxon>
        <taxon>Pseudomonadota</taxon>
        <taxon>Alphaproteobacteria</taxon>
        <taxon>Rhodobacterales</taxon>
        <taxon>Paracoccaceae</taxon>
        <taxon>Thioclava</taxon>
    </lineage>
</organism>
<keyword evidence="2" id="KW-1185">Reference proteome</keyword>
<dbReference type="EMBL" id="CP135443">
    <property type="protein sequence ID" value="WRY33305.1"/>
    <property type="molecule type" value="Genomic_DNA"/>
</dbReference>
<evidence type="ECO:0000313" key="1">
    <source>
        <dbReference type="EMBL" id="WRY33305.1"/>
    </source>
</evidence>
<dbReference type="InterPro" id="IPR029058">
    <property type="entry name" value="AB_hydrolase_fold"/>
</dbReference>
<evidence type="ECO:0000313" key="2">
    <source>
        <dbReference type="Proteomes" id="UP001623290"/>
    </source>
</evidence>
<protein>
    <recommendedName>
        <fullName evidence="3">Peptidase S9 prolyl oligopeptidase catalytic domain-containing protein</fullName>
    </recommendedName>
</protein>
<dbReference type="SUPFAM" id="SSF53474">
    <property type="entry name" value="alpha/beta-Hydrolases"/>
    <property type="match status" value="1"/>
</dbReference>
<evidence type="ECO:0008006" key="3">
    <source>
        <dbReference type="Google" id="ProtNLM"/>
    </source>
</evidence>
<sequence>MNDVTPIHRSFTDITAEAEQQGGFCHELAHHALAYLPQSGVEGQHLVVSFGNLSTNRIEGEQHPWGHHLLRKQGWSILGLINKRNDWYRDPDLIAALETLRAEGLFRRFERVTFYGASMGGFGAFTFSRLSPGAHVVAFAPQSTLDTSIAPFETRYRYARKITDWTLPYGDAAEAVGDLASAHLFFDPFEPQDKAHAARLSGPTVQLHRLRHFGHKVPPVLLKLRLLTEVSLRALRGDISDQWLAQALRVRHKSVLYNELMLKNAKERGHYQMGLWAADLALQHEQHWKLKQMRKALRIGRRDARQATLP</sequence>
<gene>
    <name evidence="1" type="ORF">RPE78_11525</name>
</gene>
<name>A0ABZ1DWZ0_9RHOB</name>